<dbReference type="FunFam" id="3.30.1050.10:FF:000001">
    <property type="entry name" value="Putative Non-specific lipid-transfer protein"/>
    <property type="match status" value="1"/>
</dbReference>
<dbReference type="PANTHER" id="PTHR38697">
    <property type="entry name" value="NUCLEAR PORE COMPLEX PROTEIN SIMILAR TO S. CEREVISIAE NUP2 (EUROFUNG)"/>
    <property type="match status" value="1"/>
</dbReference>
<dbReference type="Gene3D" id="3.30.1050.10">
    <property type="entry name" value="SCP2 sterol-binding domain"/>
    <property type="match status" value="1"/>
</dbReference>
<feature type="compositionally biased region" description="Basic and acidic residues" evidence="1">
    <location>
        <begin position="1235"/>
        <end position="1245"/>
    </location>
</feature>
<feature type="compositionally biased region" description="Polar residues" evidence="1">
    <location>
        <begin position="395"/>
        <end position="411"/>
    </location>
</feature>
<feature type="compositionally biased region" description="Polar residues" evidence="1">
    <location>
        <begin position="628"/>
        <end position="638"/>
    </location>
</feature>
<feature type="region of interest" description="Disordered" evidence="1">
    <location>
        <begin position="823"/>
        <end position="1049"/>
    </location>
</feature>
<dbReference type="Gene3D" id="2.30.29.30">
    <property type="entry name" value="Pleckstrin-homology domain (PH domain)/Phosphotyrosine-binding domain (PTB)"/>
    <property type="match status" value="1"/>
</dbReference>
<feature type="compositionally biased region" description="Polar residues" evidence="1">
    <location>
        <begin position="677"/>
        <end position="711"/>
    </location>
</feature>
<dbReference type="EMBL" id="NCSJ02000138">
    <property type="protein sequence ID" value="RFU29132.1"/>
    <property type="molecule type" value="Genomic_DNA"/>
</dbReference>
<feature type="compositionally biased region" description="Polar residues" evidence="1">
    <location>
        <begin position="249"/>
        <end position="271"/>
    </location>
</feature>
<evidence type="ECO:0000313" key="3">
    <source>
        <dbReference type="EMBL" id="RFU29132.1"/>
    </source>
</evidence>
<evidence type="ECO:0000313" key="4">
    <source>
        <dbReference type="Proteomes" id="UP000258309"/>
    </source>
</evidence>
<feature type="compositionally biased region" description="Polar residues" evidence="1">
    <location>
        <begin position="584"/>
        <end position="621"/>
    </location>
</feature>
<dbReference type="OrthoDB" id="10265837at2759"/>
<evidence type="ECO:0000259" key="2">
    <source>
        <dbReference type="PROSITE" id="PS50196"/>
    </source>
</evidence>
<dbReference type="PANTHER" id="PTHR38697:SF1">
    <property type="entry name" value="NUCLEAR PORE COMPLEX PROTEIN SIMILAR TO S. CEREVISIAE NUP2 (EUROFUNG)"/>
    <property type="match status" value="1"/>
</dbReference>
<keyword evidence="4" id="KW-1185">Reference proteome</keyword>
<feature type="compositionally biased region" description="Polar residues" evidence="1">
    <location>
        <begin position="193"/>
        <end position="221"/>
    </location>
</feature>
<feature type="non-terminal residue" evidence="3">
    <location>
        <position position="1596"/>
    </location>
</feature>
<feature type="compositionally biased region" description="Polar residues" evidence="1">
    <location>
        <begin position="1440"/>
        <end position="1460"/>
    </location>
</feature>
<dbReference type="InterPro" id="IPR036527">
    <property type="entry name" value="SCP2_sterol-bd_dom_sf"/>
</dbReference>
<feature type="compositionally biased region" description="Polar residues" evidence="1">
    <location>
        <begin position="1305"/>
        <end position="1314"/>
    </location>
</feature>
<dbReference type="InterPro" id="IPR003033">
    <property type="entry name" value="SCP2_sterol-bd_dom"/>
</dbReference>
<dbReference type="STRING" id="5539.A0A3E2H7H2"/>
<feature type="compositionally biased region" description="Polar residues" evidence="1">
    <location>
        <begin position="166"/>
        <end position="182"/>
    </location>
</feature>
<dbReference type="InterPro" id="IPR011993">
    <property type="entry name" value="PH-like_dom_sf"/>
</dbReference>
<reference evidence="3 4" key="1">
    <citation type="submission" date="2018-05" db="EMBL/GenBank/DDBJ databases">
        <title>Draft genome sequence of Scytalidium lignicola DSM 105466, a ubiquitous saprotrophic fungus.</title>
        <authorList>
            <person name="Buettner E."/>
            <person name="Gebauer A.M."/>
            <person name="Hofrichter M."/>
            <person name="Liers C."/>
            <person name="Kellner H."/>
        </authorList>
    </citation>
    <scope>NUCLEOTIDE SEQUENCE [LARGE SCALE GENOMIC DNA]</scope>
    <source>
        <strain evidence="3 4">DSM 105466</strain>
    </source>
</reference>
<dbReference type="SUPFAM" id="SSF55718">
    <property type="entry name" value="SCP-like"/>
    <property type="match status" value="1"/>
</dbReference>
<comment type="caution">
    <text evidence="3">The sequence shown here is derived from an EMBL/GenBank/DDBJ whole genome shotgun (WGS) entry which is preliminary data.</text>
</comment>
<sequence length="1596" mass="167636">MSLKNDAFPSSEAFDVINSALQSSDAERKDAIKQGNAIFAFTLKNKAGETESWHIDLKNEGKVGKGLGEKPTVTLSLSDDDFGKLIAGKANAQRLFMGGKLKVKGDVMKATKMEPILKKAQAVKAKLRVETKTDTMADVPQRANAAQLAARNIKAKPTMRRKTPLRSDNLSASTPSFAPNPSQGGGLFGGSIQAPTTFNFTSSFQAPSFGGNNPFTTNNSSDNEDSRADTTGEEAARRNKSFRVEGNATEPQNQNMPFQFPASSQPATSGSLFGSTNAPASNLFSFGQNSQSPITTGVTFNSPSSQNQQKGNMFSLGPNQSQLSQSGNNMAFGSVSTENKPASNSFGGFGQSVSTENKPASSSFGGFGQSTTQPPVSQPLSSSSFTFGSTTPQSKPTNNVFSFDTGVQTPKPTGGLFGSSTPPANPFAASQSQTPAPSTNIFGSFNQQPKSTSTSQDPTPTNMFGSQQQDSATNSANIFSGQSQQLSQTNGLFGSKEPASSTSNIFGGLKSVSSSANNMFGNVNDTQTTSNPFGQTTQPEPTVSMDISPKHQAQTSASNMFGNLNQSSTPSSNIFGNLNKSVNHQSEQAKPSVSDGSAATANGAQQSGTGSFKFGQNTSGSPFGFKTQADTPSNQKMSQAADAAIAPKPSFGIMQHPVSSMNGSTLFSPLKPVETPKATNEPPSTGIFTSSSQQKSESTPTTISTKQSTSGFSFMPSTPVFTAANGAMSSVEPKGSIATTYSEMAAASDVSDDEIARLVPADFSDAQKREFYAGYRLRCLNKAMQKFFGQIPFGADITTILTFYAERRENILNRSGVPFKASKRKNFEDEDQENENPNKRVKPAAIENSVETQPATKQRAPSPQKQANRGKGSQAQARSVSPVKSQPQVNGTTVSSTPLFPAPQLQQPVTTFAASPSPKGKRKAEIQLTNQDPTGEIEEERRAKMSKLNGSSNSSETMKRFKNIVDTPGNSNGSSPDKPVFSLSKSGKDDQPRPNPFAALSVPATPAAIQKPASSTPSSTTVNPPTQNTPNLFAPKSTGSQTIKPPTFGAGPVNFLAQFKAKASQDTEDTEKKLMERAKTEDMDSDEDEAEWESKYKEKRKAELKEIEELAKGKQASFIAGKGFNFGQDSKIPASSTTKNGADERPAIIEPSPSKPLFGQSSGQQSTGNSIFSSNGSRTSTPGPATSRPGSVLDLHTPGKPVSFGANIFGHLSDADSGAESGKGNDADEESGSSDTDRDSEKKDPTYQPDQTADEETTGPGITSAKKAATPNPFSPSAKSGFGGSTAHSGTSTPGGSLFDRISKDSNGNPIRQVSTEEKENAKPTTNLFGGQSNIFGSLNKTPSTPPTDKTWKTDSPIKFGSSQQSPFKFGDSTSSNGAPAVSVTAATPTKPATSLGGLFGSSSTSKPLSTSNPFGTVGFGFGAASSTTSSLLPSAAVSGDTSRATTPGGTTDGESTNDANDPDGERHEQIDLTKGGAGEENEDVLHEVRAKALKYTPKEEGEGSPWETKGLGPLRVLKHKETNSSRILLRADPSGKIVLNKSILGNVEYKAAGKTLKLLTAGESGGALETWILQLKTPELAEDLAKYLEANKPSS</sequence>
<feature type="compositionally biased region" description="Basic and acidic residues" evidence="1">
    <location>
        <begin position="224"/>
        <end position="237"/>
    </location>
</feature>
<feature type="compositionally biased region" description="Low complexity" evidence="1">
    <location>
        <begin position="1159"/>
        <end position="1168"/>
    </location>
</feature>
<dbReference type="PROSITE" id="PS50196">
    <property type="entry name" value="RANBD1"/>
    <property type="match status" value="1"/>
</dbReference>
<name>A0A3E2H7H2_SCYLI</name>
<feature type="compositionally biased region" description="Polar residues" evidence="1">
    <location>
        <begin position="1323"/>
        <end position="1343"/>
    </location>
</feature>
<feature type="domain" description="RanBD1" evidence="2">
    <location>
        <begin position="1478"/>
        <end position="1596"/>
    </location>
</feature>
<accession>A0A3E2H7H2</accession>
<feature type="compositionally biased region" description="Polar residues" evidence="1">
    <location>
        <begin position="849"/>
        <end position="914"/>
    </location>
</feature>
<feature type="compositionally biased region" description="Polar residues" evidence="1">
    <location>
        <begin position="294"/>
        <end position="360"/>
    </location>
</feature>
<feature type="compositionally biased region" description="Polar residues" evidence="1">
    <location>
        <begin position="418"/>
        <end position="472"/>
    </location>
</feature>
<feature type="compositionally biased region" description="Low complexity" evidence="1">
    <location>
        <begin position="1379"/>
        <end position="1392"/>
    </location>
</feature>
<feature type="region of interest" description="Disordered" evidence="1">
    <location>
        <begin position="482"/>
        <end position="501"/>
    </location>
</feature>
<feature type="region of interest" description="Disordered" evidence="1">
    <location>
        <begin position="1118"/>
        <end position="1392"/>
    </location>
</feature>
<protein>
    <recommendedName>
        <fullName evidence="2">RanBD1 domain-containing protein</fullName>
    </recommendedName>
</protein>
<feature type="compositionally biased region" description="Low complexity" evidence="1">
    <location>
        <begin position="1424"/>
        <end position="1439"/>
    </location>
</feature>
<dbReference type="Pfam" id="PF02036">
    <property type="entry name" value="SCP2"/>
    <property type="match status" value="1"/>
</dbReference>
<feature type="non-terminal residue" evidence="3">
    <location>
        <position position="1"/>
    </location>
</feature>
<feature type="region of interest" description="Disordered" evidence="1">
    <location>
        <begin position="662"/>
        <end position="711"/>
    </location>
</feature>
<dbReference type="SMART" id="SM00160">
    <property type="entry name" value="RanBD"/>
    <property type="match status" value="1"/>
</dbReference>
<dbReference type="InterPro" id="IPR053074">
    <property type="entry name" value="NPC_Nucleoporin"/>
</dbReference>
<feature type="compositionally biased region" description="Polar residues" evidence="1">
    <location>
        <begin position="1169"/>
        <end position="1184"/>
    </location>
</feature>
<dbReference type="OMA" id="AFGNMFS"/>
<feature type="region of interest" description="Disordered" evidence="1">
    <location>
        <begin position="1061"/>
        <end position="1096"/>
    </location>
</feature>
<feature type="region of interest" description="Disordered" evidence="1">
    <location>
        <begin position="294"/>
        <end position="472"/>
    </location>
</feature>
<evidence type="ECO:0000256" key="1">
    <source>
        <dbReference type="SAM" id="MobiDB-lite"/>
    </source>
</evidence>
<feature type="region of interest" description="Disordered" evidence="1">
    <location>
        <begin position="518"/>
        <end position="553"/>
    </location>
</feature>
<proteinExistence type="predicted"/>
<feature type="compositionally biased region" description="Basic residues" evidence="1">
    <location>
        <begin position="155"/>
        <end position="164"/>
    </location>
</feature>
<dbReference type="Proteomes" id="UP000258309">
    <property type="component" value="Unassembled WGS sequence"/>
</dbReference>
<dbReference type="CDD" id="cd13170">
    <property type="entry name" value="RanBD_NUP50"/>
    <property type="match status" value="1"/>
</dbReference>
<dbReference type="SUPFAM" id="SSF50729">
    <property type="entry name" value="PH domain-like"/>
    <property type="match status" value="1"/>
</dbReference>
<feature type="compositionally biased region" description="Polar residues" evidence="1">
    <location>
        <begin position="518"/>
        <end position="541"/>
    </location>
</feature>
<organism evidence="3 4">
    <name type="scientific">Scytalidium lignicola</name>
    <name type="common">Hyphomycete</name>
    <dbReference type="NCBI Taxonomy" id="5539"/>
    <lineage>
        <taxon>Eukaryota</taxon>
        <taxon>Fungi</taxon>
        <taxon>Dikarya</taxon>
        <taxon>Ascomycota</taxon>
        <taxon>Pezizomycotina</taxon>
        <taxon>Leotiomycetes</taxon>
        <taxon>Leotiomycetes incertae sedis</taxon>
        <taxon>Scytalidium</taxon>
    </lineage>
</organism>
<gene>
    <name evidence="3" type="ORF">B7463_g7204</name>
</gene>
<feature type="region of interest" description="Disordered" evidence="1">
    <location>
        <begin position="1423"/>
        <end position="1484"/>
    </location>
</feature>
<feature type="compositionally biased region" description="Low complexity" evidence="1">
    <location>
        <begin position="361"/>
        <end position="394"/>
    </location>
</feature>
<feature type="compositionally biased region" description="Basic and acidic residues" evidence="1">
    <location>
        <begin position="1070"/>
        <end position="1082"/>
    </location>
</feature>
<feature type="compositionally biased region" description="Polar residues" evidence="1">
    <location>
        <begin position="1361"/>
        <end position="1378"/>
    </location>
</feature>
<dbReference type="Pfam" id="PF00638">
    <property type="entry name" value="Ran_BP1"/>
    <property type="match status" value="1"/>
</dbReference>
<feature type="compositionally biased region" description="Low complexity" evidence="1">
    <location>
        <begin position="1012"/>
        <end position="1031"/>
    </location>
</feature>
<feature type="compositionally biased region" description="Polar residues" evidence="1">
    <location>
        <begin position="1286"/>
        <end position="1295"/>
    </location>
</feature>
<feature type="region of interest" description="Disordered" evidence="1">
    <location>
        <begin position="155"/>
        <end position="271"/>
    </location>
</feature>
<feature type="region of interest" description="Disordered" evidence="1">
    <location>
        <begin position="584"/>
        <end position="641"/>
    </location>
</feature>
<dbReference type="InterPro" id="IPR000156">
    <property type="entry name" value="Ran_bind_dom"/>
</dbReference>